<dbReference type="CDD" id="cd11350">
    <property type="entry name" value="AmyAc_4"/>
    <property type="match status" value="1"/>
</dbReference>
<dbReference type="SMART" id="SM00642">
    <property type="entry name" value="Aamy"/>
    <property type="match status" value="1"/>
</dbReference>
<dbReference type="InterPro" id="IPR013780">
    <property type="entry name" value="Glyco_hydro_b"/>
</dbReference>
<dbReference type="AlphaFoldDB" id="D7CUK5"/>
<dbReference type="SUPFAM" id="SSF51011">
    <property type="entry name" value="Glycosyl hydrolase domain"/>
    <property type="match status" value="1"/>
</dbReference>
<dbReference type="InterPro" id="IPR006048">
    <property type="entry name" value="A-amylase/branching_C"/>
</dbReference>
<dbReference type="KEGG" id="tra:Trad_2687"/>
<dbReference type="GO" id="GO:0004553">
    <property type="term" value="F:hydrolase activity, hydrolyzing O-glycosyl compounds"/>
    <property type="evidence" value="ECO:0007669"/>
    <property type="project" value="InterPro"/>
</dbReference>
<keyword evidence="5" id="KW-1185">Reference proteome</keyword>
<dbReference type="CDD" id="cd02859">
    <property type="entry name" value="E_set_AMPKbeta_like_N"/>
    <property type="match status" value="1"/>
</dbReference>
<dbReference type="Gene3D" id="3.20.20.80">
    <property type="entry name" value="Glycosidases"/>
    <property type="match status" value="1"/>
</dbReference>
<reference evidence="5" key="1">
    <citation type="submission" date="2010-05" db="EMBL/GenBank/DDBJ databases">
        <title>The complete genome of Truepera radiovictris DSM 17093.</title>
        <authorList>
            <consortium name="US DOE Joint Genome Institute (JGI-PGF)"/>
            <person name="Lucas S."/>
            <person name="Copeland A."/>
            <person name="Lapidus A."/>
            <person name="Glavina del Rio T."/>
            <person name="Dalin E."/>
            <person name="Tice H."/>
            <person name="Bruce D."/>
            <person name="Goodwin L."/>
            <person name="Pitluck S."/>
            <person name="Kyrpides N."/>
            <person name="Mavromatis K."/>
            <person name="Ovchinnikova G."/>
            <person name="Munk A.C."/>
            <person name="Detter J.C."/>
            <person name="Han C."/>
            <person name="Tapia R."/>
            <person name="Land M."/>
            <person name="Hauser L."/>
            <person name="Markowitz V."/>
            <person name="Cheng J.-F."/>
            <person name="Hugenholtz P."/>
            <person name="Woyke T."/>
            <person name="Wu D."/>
            <person name="Tindall B."/>
            <person name="Pomrenke H.G."/>
            <person name="Brambilla E."/>
            <person name="Klenk H.-P."/>
            <person name="Eisen J.A."/>
        </authorList>
    </citation>
    <scope>NUCLEOTIDE SEQUENCE [LARGE SCALE GENOMIC DNA]</scope>
    <source>
        <strain evidence="5">DSM 17093 / CIP 108686 / LMG 22925 / RQ-24</strain>
    </source>
</reference>
<dbReference type="GO" id="GO:0003844">
    <property type="term" value="F:1,4-alpha-glucan branching enzyme activity"/>
    <property type="evidence" value="ECO:0007669"/>
    <property type="project" value="InterPro"/>
</dbReference>
<dbReference type="CAZy" id="GH13">
    <property type="family name" value="Glycoside Hydrolase Family 13"/>
</dbReference>
<dbReference type="Gene3D" id="2.60.40.10">
    <property type="entry name" value="Immunoglobulins"/>
    <property type="match status" value="1"/>
</dbReference>
<dbReference type="InterPro" id="IPR013783">
    <property type="entry name" value="Ig-like_fold"/>
</dbReference>
<dbReference type="SUPFAM" id="SSF51445">
    <property type="entry name" value="(Trans)glycosidases"/>
    <property type="match status" value="1"/>
</dbReference>
<dbReference type="InterPro" id="IPR004193">
    <property type="entry name" value="Glyco_hydro_13_N"/>
</dbReference>
<feature type="active site" description="Proton donor" evidence="2">
    <location>
        <position position="310"/>
    </location>
</feature>
<dbReference type="OrthoDB" id="9800174at2"/>
<protein>
    <submittedName>
        <fullName evidence="4">Alpha amylase catalytic region</fullName>
    </submittedName>
</protein>
<dbReference type="GO" id="GO:0005978">
    <property type="term" value="P:glycogen biosynthetic process"/>
    <property type="evidence" value="ECO:0007669"/>
    <property type="project" value="InterPro"/>
</dbReference>
<dbReference type="InterPro" id="IPR017853">
    <property type="entry name" value="GH"/>
</dbReference>
<dbReference type="InterPro" id="IPR006047">
    <property type="entry name" value="GH13_cat_dom"/>
</dbReference>
<evidence type="ECO:0000259" key="3">
    <source>
        <dbReference type="SMART" id="SM00642"/>
    </source>
</evidence>
<dbReference type="PANTHER" id="PTHR43002">
    <property type="entry name" value="GLYCOGEN DEBRANCHING ENZYME"/>
    <property type="match status" value="1"/>
</dbReference>
<dbReference type="CAZy" id="CBM48">
    <property type="family name" value="Carbohydrate-Binding Module Family 48"/>
</dbReference>
<accession>D7CUK5</accession>
<gene>
    <name evidence="4" type="ordered locus">Trad_2687</name>
</gene>
<dbReference type="Pfam" id="PF02806">
    <property type="entry name" value="Alpha-amylase_C"/>
    <property type="match status" value="1"/>
</dbReference>
<proteinExistence type="inferred from homology"/>
<dbReference type="Pfam" id="PF00128">
    <property type="entry name" value="Alpha-amylase"/>
    <property type="match status" value="1"/>
</dbReference>
<feature type="domain" description="Glycosyl hydrolase family 13 catalytic" evidence="3">
    <location>
        <begin position="117"/>
        <end position="457"/>
    </location>
</feature>
<dbReference type="InterPro" id="IPR037439">
    <property type="entry name" value="Branching_enzy"/>
</dbReference>
<evidence type="ECO:0000313" key="4">
    <source>
        <dbReference type="EMBL" id="ADI15790.1"/>
    </source>
</evidence>
<dbReference type="HOGENOM" id="CLU_004245_5_0_0"/>
<name>D7CUK5_TRURR</name>
<dbReference type="SUPFAM" id="SSF81296">
    <property type="entry name" value="E set domains"/>
    <property type="match status" value="1"/>
</dbReference>
<dbReference type="Proteomes" id="UP000000379">
    <property type="component" value="Chromosome"/>
</dbReference>
<dbReference type="STRING" id="649638.Trad_2687"/>
<dbReference type="Gene3D" id="2.60.40.1180">
    <property type="entry name" value="Golgi alpha-mannosidase II"/>
    <property type="match status" value="1"/>
</dbReference>
<feature type="active site" description="Nucleophile" evidence="2">
    <location>
        <position position="278"/>
    </location>
</feature>
<dbReference type="PIRSF" id="PIRSF000463">
    <property type="entry name" value="GlgB"/>
    <property type="match status" value="1"/>
</dbReference>
<dbReference type="EMBL" id="CP002049">
    <property type="protein sequence ID" value="ADI15790.1"/>
    <property type="molecule type" value="Genomic_DNA"/>
</dbReference>
<evidence type="ECO:0000256" key="1">
    <source>
        <dbReference type="ARBA" id="ARBA00008061"/>
    </source>
</evidence>
<organism evidence="4 5">
    <name type="scientific">Truepera radiovictrix (strain DSM 17093 / CIP 108686 / LMG 22925 / RQ-24)</name>
    <dbReference type="NCBI Taxonomy" id="649638"/>
    <lineage>
        <taxon>Bacteria</taxon>
        <taxon>Thermotogati</taxon>
        <taxon>Deinococcota</taxon>
        <taxon>Deinococci</taxon>
        <taxon>Trueperales</taxon>
        <taxon>Trueperaceae</taxon>
        <taxon>Truepera</taxon>
    </lineage>
</organism>
<dbReference type="Pfam" id="PF02922">
    <property type="entry name" value="CBM_48"/>
    <property type="match status" value="1"/>
</dbReference>
<evidence type="ECO:0000256" key="2">
    <source>
        <dbReference type="PIRSR" id="PIRSR000463-1"/>
    </source>
</evidence>
<sequence>MVEFTLFAPYNEEAALIAEFTDWEPLAMTRGEDGVFRVQVPLADGTYRYKFRVRSKSWFFEEGAWVDVVDPYATAIDHEGGENGVVRVRGGERYVDDYAWQHDEAHLPPDHALAIYELHVADFSGGEDDAHERGDFRHVEEKLDYLQELGVNALELMPVQAYPGDHSWGYNPRHFFAVHPGYGTSEDLKRLVDACHGRGMRVILDMVLNHSESESPLTQIDHDYWYHHEPTDPNNTWGPEFNYEKYDESLGTFPARKFAGDLVRFWVEEYHIDGIRFDAAKHIASHDFMTWVVGEAKRAAGVKPFYTIAEHIPEVPEIVGQEGPMDGCWHNGFYHGITAHLKGERFDLDELKGLLDGRRKGFTGPTALVNYIASHDHGHLMAVLAEAGIHDAEAFRRAKLGAALTFTALGVPMLWMGSEFGEYKKKQLEEAKIDWPLLANEANRGLFAYHQGLVALRKEQGALQTENLEFIHENDEARVLAFKRWDEGGSQVVVVANLSDQHHASYCVPGLGSGTWHEWTKDYDTDVAGELTLELGPWEAQVFVKR</sequence>
<comment type="similarity">
    <text evidence="1">Belongs to the glycosyl hydrolase 13 family.</text>
</comment>
<evidence type="ECO:0000313" key="5">
    <source>
        <dbReference type="Proteomes" id="UP000000379"/>
    </source>
</evidence>
<dbReference type="eggNOG" id="COG1523">
    <property type="taxonomic scope" value="Bacteria"/>
</dbReference>
<dbReference type="InterPro" id="IPR014756">
    <property type="entry name" value="Ig_E-set"/>
</dbReference>
<reference evidence="4 5" key="2">
    <citation type="journal article" date="2011" name="Stand. Genomic Sci.">
        <title>Complete genome sequence of Truepera radiovictrix type strain (RQ-24).</title>
        <authorList>
            <person name="Ivanova N."/>
            <person name="Rohde C."/>
            <person name="Munk C."/>
            <person name="Nolan M."/>
            <person name="Lucas S."/>
            <person name="Del Rio T.G."/>
            <person name="Tice H."/>
            <person name="Deshpande S."/>
            <person name="Cheng J.F."/>
            <person name="Tapia R."/>
            <person name="Han C."/>
            <person name="Goodwin L."/>
            <person name="Pitluck S."/>
            <person name="Liolios K."/>
            <person name="Mavromatis K."/>
            <person name="Mikhailova N."/>
            <person name="Pati A."/>
            <person name="Chen A."/>
            <person name="Palaniappan K."/>
            <person name="Land M."/>
            <person name="Hauser L."/>
            <person name="Chang Y.J."/>
            <person name="Jeffries C.D."/>
            <person name="Brambilla E."/>
            <person name="Rohde M."/>
            <person name="Goker M."/>
            <person name="Tindall B.J."/>
            <person name="Woyke T."/>
            <person name="Bristow J."/>
            <person name="Eisen J.A."/>
            <person name="Markowitz V."/>
            <person name="Hugenholtz P."/>
            <person name="Kyrpides N.C."/>
            <person name="Klenk H.P."/>
            <person name="Lapidus A."/>
        </authorList>
    </citation>
    <scope>NUCLEOTIDE SEQUENCE [LARGE SCALE GENOMIC DNA]</scope>
    <source>
        <strain evidence="5">DSM 17093 / CIP 108686 / LMG 22925 / RQ-24</strain>
    </source>
</reference>